<keyword evidence="2" id="KW-1185">Reference proteome</keyword>
<dbReference type="AlphaFoldDB" id="A0A9P6IZJ3"/>
<feature type="non-terminal residue" evidence="1">
    <location>
        <position position="1"/>
    </location>
</feature>
<dbReference type="Proteomes" id="UP000749646">
    <property type="component" value="Unassembled WGS sequence"/>
</dbReference>
<reference evidence="1" key="1">
    <citation type="journal article" date="2020" name="Fungal Divers.">
        <title>Resolving the Mortierellaceae phylogeny through synthesis of multi-gene phylogenetics and phylogenomics.</title>
        <authorList>
            <person name="Vandepol N."/>
            <person name="Liber J."/>
            <person name="Desiro A."/>
            <person name="Na H."/>
            <person name="Kennedy M."/>
            <person name="Barry K."/>
            <person name="Grigoriev I.V."/>
            <person name="Miller A.N."/>
            <person name="O'Donnell K."/>
            <person name="Stajich J.E."/>
            <person name="Bonito G."/>
        </authorList>
    </citation>
    <scope>NUCLEOTIDE SEQUENCE</scope>
    <source>
        <strain evidence="1">MES-2147</strain>
    </source>
</reference>
<protein>
    <submittedName>
        <fullName evidence="1">Uncharacterized protein</fullName>
    </submittedName>
</protein>
<evidence type="ECO:0000313" key="1">
    <source>
        <dbReference type="EMBL" id="KAF9955470.1"/>
    </source>
</evidence>
<sequence>PEDGDYTASVKEPAVRIPYYLVGPGRFDSATESELEIGGVNVTKKLMKERDANIVDNSTLDQTDDILKVWFGLVRIGAIKRTVLTSGVQNI</sequence>
<gene>
    <name evidence="1" type="ORF">BGZ65_003382</name>
</gene>
<accession>A0A9P6IZJ3</accession>
<organism evidence="1 2">
    <name type="scientific">Modicella reniformis</name>
    <dbReference type="NCBI Taxonomy" id="1440133"/>
    <lineage>
        <taxon>Eukaryota</taxon>
        <taxon>Fungi</taxon>
        <taxon>Fungi incertae sedis</taxon>
        <taxon>Mucoromycota</taxon>
        <taxon>Mortierellomycotina</taxon>
        <taxon>Mortierellomycetes</taxon>
        <taxon>Mortierellales</taxon>
        <taxon>Mortierellaceae</taxon>
        <taxon>Modicella</taxon>
    </lineage>
</organism>
<evidence type="ECO:0000313" key="2">
    <source>
        <dbReference type="Proteomes" id="UP000749646"/>
    </source>
</evidence>
<comment type="caution">
    <text evidence="1">The sequence shown here is derived from an EMBL/GenBank/DDBJ whole genome shotgun (WGS) entry which is preliminary data.</text>
</comment>
<proteinExistence type="predicted"/>
<name>A0A9P6IZJ3_9FUNG</name>
<dbReference type="EMBL" id="JAAAHW010006757">
    <property type="protein sequence ID" value="KAF9955470.1"/>
    <property type="molecule type" value="Genomic_DNA"/>
</dbReference>